<proteinExistence type="predicted"/>
<evidence type="ECO:0000313" key="1">
    <source>
        <dbReference type="EMBL" id="SVA53319.1"/>
    </source>
</evidence>
<accession>A0A381WLF1</accession>
<protein>
    <submittedName>
        <fullName evidence="1">Uncharacterized protein</fullName>
    </submittedName>
</protein>
<organism evidence="1">
    <name type="scientific">marine metagenome</name>
    <dbReference type="NCBI Taxonomy" id="408172"/>
    <lineage>
        <taxon>unclassified sequences</taxon>
        <taxon>metagenomes</taxon>
        <taxon>ecological metagenomes</taxon>
    </lineage>
</organism>
<gene>
    <name evidence="1" type="ORF">METZ01_LOCUS106173</name>
</gene>
<dbReference type="AlphaFoldDB" id="A0A381WLF1"/>
<reference evidence="1" key="1">
    <citation type="submission" date="2018-05" db="EMBL/GenBank/DDBJ databases">
        <authorList>
            <person name="Lanie J.A."/>
            <person name="Ng W.-L."/>
            <person name="Kazmierczak K.M."/>
            <person name="Andrzejewski T.M."/>
            <person name="Davidsen T.M."/>
            <person name="Wayne K.J."/>
            <person name="Tettelin H."/>
            <person name="Glass J.I."/>
            <person name="Rusch D."/>
            <person name="Podicherti R."/>
            <person name="Tsui H.-C.T."/>
            <person name="Winkler M.E."/>
        </authorList>
    </citation>
    <scope>NUCLEOTIDE SEQUENCE</scope>
</reference>
<dbReference type="EMBL" id="UINC01012177">
    <property type="protein sequence ID" value="SVA53319.1"/>
    <property type="molecule type" value="Genomic_DNA"/>
</dbReference>
<name>A0A381WLF1_9ZZZZ</name>
<sequence length="64" mass="7698">MAKLIVPEKELLKKRKVNKDKLKKCPECHRVWERNYQTKTIRRYIDFPAFGLKKEICNSCKTSD</sequence>